<reference evidence="2" key="1">
    <citation type="submission" date="2024-06" db="EMBL/GenBank/DDBJ databases">
        <title>Genome sequence of Vogesella sp. MAHUQ-64.</title>
        <authorList>
            <person name="Huq M.A."/>
        </authorList>
    </citation>
    <scope>NUCLEOTIDE SEQUENCE</scope>
    <source>
        <strain evidence="2">MAHUQ-64</strain>
    </source>
</reference>
<dbReference type="PANTHER" id="PTHR43437">
    <property type="entry name" value="HYDROXYACYL-THIOESTER DEHYDRATASE TYPE 2, MITOCHONDRIAL-RELATED"/>
    <property type="match status" value="1"/>
</dbReference>
<evidence type="ECO:0000313" key="3">
    <source>
        <dbReference type="Proteomes" id="UP001433638"/>
    </source>
</evidence>
<comment type="caution">
    <text evidence="2">The sequence shown here is derived from an EMBL/GenBank/DDBJ whole genome shotgun (WGS) entry which is preliminary data.</text>
</comment>
<feature type="domain" description="MaoC-like" evidence="1">
    <location>
        <begin position="14"/>
        <end position="117"/>
    </location>
</feature>
<dbReference type="CDD" id="cd03449">
    <property type="entry name" value="R_hydratase"/>
    <property type="match status" value="1"/>
</dbReference>
<dbReference type="Proteomes" id="UP001433638">
    <property type="component" value="Unassembled WGS sequence"/>
</dbReference>
<organism evidence="2 3">
    <name type="scientific">Vogesella oryzagri</name>
    <dbReference type="NCBI Taxonomy" id="3160864"/>
    <lineage>
        <taxon>Bacteria</taxon>
        <taxon>Pseudomonadati</taxon>
        <taxon>Pseudomonadota</taxon>
        <taxon>Betaproteobacteria</taxon>
        <taxon>Neisseriales</taxon>
        <taxon>Chromobacteriaceae</taxon>
        <taxon>Vogesella</taxon>
    </lineage>
</organism>
<proteinExistence type="predicted"/>
<dbReference type="EMBL" id="JBEFLD010000010">
    <property type="protein sequence ID" value="MEQ6292328.1"/>
    <property type="molecule type" value="Genomic_DNA"/>
</dbReference>
<dbReference type="InterPro" id="IPR029069">
    <property type="entry name" value="HotDog_dom_sf"/>
</dbReference>
<evidence type="ECO:0000259" key="1">
    <source>
        <dbReference type="Pfam" id="PF01575"/>
    </source>
</evidence>
<dbReference type="InterPro" id="IPR050965">
    <property type="entry name" value="UPF0336/Enoyl-CoA_hydratase"/>
</dbReference>
<gene>
    <name evidence="2" type="ORF">ABNW52_17085</name>
</gene>
<dbReference type="SUPFAM" id="SSF54637">
    <property type="entry name" value="Thioesterase/thiol ester dehydrase-isomerase"/>
    <property type="match status" value="1"/>
</dbReference>
<sequence length="139" mass="14937">MTVFFEDIKIGDSAEYAKTITEADILMFAAVSGDDNPVHINQEYAEASMFKTRIAHGMLTAGLISTVVGTRLPGNGTIYLSQSTKFKAPVKIGETVTARVTVTELDPAKKRVKFATECLVKGKVILEGESLVIAPSRAS</sequence>
<dbReference type="RefSeq" id="WP_349590445.1">
    <property type="nucleotide sequence ID" value="NZ_JBEFLD010000010.1"/>
</dbReference>
<dbReference type="Pfam" id="PF01575">
    <property type="entry name" value="MaoC_dehydratas"/>
    <property type="match status" value="1"/>
</dbReference>
<dbReference type="InterPro" id="IPR002539">
    <property type="entry name" value="MaoC-like_dom"/>
</dbReference>
<name>A0ABV1M7Z0_9NEIS</name>
<accession>A0ABV1M7Z0</accession>
<evidence type="ECO:0000313" key="2">
    <source>
        <dbReference type="EMBL" id="MEQ6292328.1"/>
    </source>
</evidence>
<dbReference type="PANTHER" id="PTHR43437:SF3">
    <property type="entry name" value="HYDROXYACYL-THIOESTER DEHYDRATASE TYPE 2, MITOCHONDRIAL"/>
    <property type="match status" value="1"/>
</dbReference>
<keyword evidence="3" id="KW-1185">Reference proteome</keyword>
<protein>
    <submittedName>
        <fullName evidence="2">MaoC family dehydratase</fullName>
    </submittedName>
</protein>
<dbReference type="Gene3D" id="3.10.129.10">
    <property type="entry name" value="Hotdog Thioesterase"/>
    <property type="match status" value="1"/>
</dbReference>